<comment type="domain">
    <text evidence="15">The twin CX3C motif contains 4 conserved Cys residues that form 2 disulfide bonds in the mitochondrial intermembrane space.</text>
</comment>
<dbReference type="GO" id="GO:0045039">
    <property type="term" value="P:protein insertion into mitochondrial inner membrane"/>
    <property type="evidence" value="ECO:0007669"/>
    <property type="project" value="TreeGrafter"/>
</dbReference>
<evidence type="ECO:0000256" key="8">
    <source>
        <dbReference type="ARBA" id="ARBA00023010"/>
    </source>
</evidence>
<evidence type="ECO:0000256" key="11">
    <source>
        <dbReference type="ARBA" id="ARBA00023157"/>
    </source>
</evidence>
<dbReference type="InterPro" id="IPR004217">
    <property type="entry name" value="Tim10-like"/>
</dbReference>
<evidence type="ECO:0000256" key="14">
    <source>
        <dbReference type="ARBA" id="ARBA00063324"/>
    </source>
</evidence>
<dbReference type="InterPro" id="IPR035427">
    <property type="entry name" value="Tim10-like_dom_sf"/>
</dbReference>
<dbReference type="FunFam" id="1.10.287.810:FF:000002">
    <property type="entry name" value="Mitochondrial import inner membrane translocase subunit tim10"/>
    <property type="match status" value="1"/>
</dbReference>
<dbReference type="PANTHER" id="PTHR11038:SF16">
    <property type="entry name" value="MITOCHONDRIAL IMPORT INNER MEMBRANE TRANSLOCASE SUBUNIT TIM10"/>
    <property type="match status" value="1"/>
</dbReference>
<name>A0A915CVS3_9BILA</name>
<organism evidence="17 18">
    <name type="scientific">Ditylenchus dipsaci</name>
    <dbReference type="NCBI Taxonomy" id="166011"/>
    <lineage>
        <taxon>Eukaryota</taxon>
        <taxon>Metazoa</taxon>
        <taxon>Ecdysozoa</taxon>
        <taxon>Nematoda</taxon>
        <taxon>Chromadorea</taxon>
        <taxon>Rhabditida</taxon>
        <taxon>Tylenchina</taxon>
        <taxon>Tylenchomorpha</taxon>
        <taxon>Sphaerularioidea</taxon>
        <taxon>Anguinidae</taxon>
        <taxon>Anguininae</taxon>
        <taxon>Ditylenchus</taxon>
    </lineage>
</organism>
<protein>
    <recommendedName>
        <fullName evidence="15">Mitochondrial import inner membrane translocase subunit</fullName>
    </recommendedName>
</protein>
<evidence type="ECO:0000256" key="13">
    <source>
        <dbReference type="ARBA" id="ARBA00025311"/>
    </source>
</evidence>
<dbReference type="AlphaFoldDB" id="A0A915CVS3"/>
<evidence type="ECO:0000313" key="17">
    <source>
        <dbReference type="Proteomes" id="UP000887574"/>
    </source>
</evidence>
<keyword evidence="12 15" id="KW-0143">Chaperone</keyword>
<dbReference type="GO" id="GO:0015031">
    <property type="term" value="P:protein transport"/>
    <property type="evidence" value="ECO:0007669"/>
    <property type="project" value="UniProtKB-KW"/>
</dbReference>
<evidence type="ECO:0000256" key="7">
    <source>
        <dbReference type="ARBA" id="ARBA00022927"/>
    </source>
</evidence>
<evidence type="ECO:0000256" key="1">
    <source>
        <dbReference type="ARBA" id="ARBA00004137"/>
    </source>
</evidence>
<keyword evidence="10" id="KW-0472">Membrane</keyword>
<reference evidence="18" key="1">
    <citation type="submission" date="2022-11" db="UniProtKB">
        <authorList>
            <consortium name="WormBaseParasite"/>
        </authorList>
    </citation>
    <scope>IDENTIFICATION</scope>
</reference>
<comment type="function">
    <text evidence="15">Mitochondrial intermembrane chaperone that participates in the import and insertion of some multi-pass transmembrane proteins into the mitochondrial inner membrane. Also required for the transfer of beta-barrel precursors from the TOM complex to the sorting and assembly machinery (SAM complex) of the outer membrane. Acts as a chaperone-like protein that protects the hydrophobic precursors from aggregation and guide them through the mitochondrial intermembrane space.</text>
</comment>
<comment type="subcellular location">
    <subcellularLocation>
        <location evidence="1 15">Mitochondrion inner membrane</location>
        <topology evidence="1 15">Peripheral membrane protein</topology>
        <orientation evidence="1 15">Intermembrane side</orientation>
    </subcellularLocation>
</comment>
<evidence type="ECO:0000256" key="15">
    <source>
        <dbReference type="RuleBase" id="RU367043"/>
    </source>
</evidence>
<feature type="domain" description="Tim10-like" evidence="16">
    <location>
        <begin position="13"/>
        <end position="74"/>
    </location>
</feature>
<evidence type="ECO:0000256" key="6">
    <source>
        <dbReference type="ARBA" id="ARBA00022833"/>
    </source>
</evidence>
<keyword evidence="3 15" id="KW-0813">Transport</keyword>
<evidence type="ECO:0000256" key="2">
    <source>
        <dbReference type="ARBA" id="ARBA00006720"/>
    </source>
</evidence>
<keyword evidence="5 15" id="KW-0999">Mitochondrion inner membrane</keyword>
<dbReference type="PANTHER" id="PTHR11038">
    <property type="entry name" value="MITOCHONDRIAL IMPORT INNER MEMBRANE TRANSLOCASE SUBUNIT TIM10"/>
    <property type="match status" value="1"/>
</dbReference>
<dbReference type="SUPFAM" id="SSF144122">
    <property type="entry name" value="Tim10-like"/>
    <property type="match status" value="1"/>
</dbReference>
<keyword evidence="11 15" id="KW-1015">Disulfide bond</keyword>
<dbReference type="WBParaSite" id="jg12677">
    <property type="protein sequence ID" value="jg12677"/>
    <property type="gene ID" value="jg12677"/>
</dbReference>
<keyword evidence="4" id="KW-0479">Metal-binding</keyword>
<sequence length="94" mass="11051">MAQLTQQEATMKMMGDLEIEMMSDLYRRMTESCQQKCINSQFREADLSKGEAVCLDRCVYKYLDVHDRLGKVLTQMTQQDDKQLQQVAHEQKQK</sequence>
<dbReference type="Pfam" id="PF02953">
    <property type="entry name" value="zf-Tim10_DDP"/>
    <property type="match status" value="1"/>
</dbReference>
<keyword evidence="8 15" id="KW-0811">Translocation</keyword>
<dbReference type="GO" id="GO:0046872">
    <property type="term" value="F:metal ion binding"/>
    <property type="evidence" value="ECO:0007669"/>
    <property type="project" value="UniProtKB-KW"/>
</dbReference>
<keyword evidence="17" id="KW-1185">Reference proteome</keyword>
<evidence type="ECO:0000256" key="4">
    <source>
        <dbReference type="ARBA" id="ARBA00022723"/>
    </source>
</evidence>
<keyword evidence="7 15" id="KW-0653">Protein transport</keyword>
<dbReference type="Proteomes" id="UP000887574">
    <property type="component" value="Unplaced"/>
</dbReference>
<evidence type="ECO:0000256" key="12">
    <source>
        <dbReference type="ARBA" id="ARBA00023186"/>
    </source>
</evidence>
<evidence type="ECO:0000259" key="16">
    <source>
        <dbReference type="Pfam" id="PF02953"/>
    </source>
</evidence>
<dbReference type="Gene3D" id="1.10.287.810">
    <property type="entry name" value="Mitochondrial import inner membrane translocase subunit tim13 like domains"/>
    <property type="match status" value="1"/>
</dbReference>
<comment type="similarity">
    <text evidence="2 15">Belongs to the small Tim family.</text>
</comment>
<evidence type="ECO:0000256" key="10">
    <source>
        <dbReference type="ARBA" id="ARBA00023136"/>
    </source>
</evidence>
<evidence type="ECO:0000256" key="5">
    <source>
        <dbReference type="ARBA" id="ARBA00022792"/>
    </source>
</evidence>
<evidence type="ECO:0000313" key="18">
    <source>
        <dbReference type="WBParaSite" id="jg12677"/>
    </source>
</evidence>
<keyword evidence="9 15" id="KW-0496">Mitochondrion</keyword>
<evidence type="ECO:0000256" key="9">
    <source>
        <dbReference type="ARBA" id="ARBA00023128"/>
    </source>
</evidence>
<evidence type="ECO:0000256" key="3">
    <source>
        <dbReference type="ARBA" id="ARBA00022448"/>
    </source>
</evidence>
<comment type="subunit">
    <text evidence="14">Heterohexamer; composed of 3 copies of tim-9/tin-9.1 and 3 copies of tim-10/tin-10, named soluble 70 kDa complex. The complex associates with the tim-22 component of the TIM22 complex. Interacts with multi-pass transmembrane proteins in transit.</text>
</comment>
<comment type="function">
    <text evidence="13">Mitochondrial intermembrane chaperone that participates in the import and insertion of multi-pass transmembrane proteins into the mitochondrial inner membrane. May also be required for the transfer of beta-barrel precursors from the TOM complex to the sorting and assembly machinery (SAM complex) of the outer membrane. Acts as a chaperone-like protein that protects the hydrophobic precursors from aggregation and guide them through the mitochondrial intermembrane space.</text>
</comment>
<keyword evidence="6" id="KW-0862">Zinc</keyword>
<dbReference type="GO" id="GO:0005743">
    <property type="term" value="C:mitochondrial inner membrane"/>
    <property type="evidence" value="ECO:0007669"/>
    <property type="project" value="UniProtKB-SubCell"/>
</dbReference>
<accession>A0A915CVS3</accession>
<proteinExistence type="inferred from homology"/>